<name>A0A0M2K7R0_9MYCO</name>
<dbReference type="AlphaFoldDB" id="A0A0M2K7R0"/>
<accession>A0A0M2K7R0</accession>
<comment type="caution">
    <text evidence="1">The sequence shown here is derived from an EMBL/GenBank/DDBJ whole genome shotgun (WGS) entry which is preliminary data.</text>
</comment>
<sequence>MRDDLLAKVLEQARFGSLDPEWRSSVVLPKQRLHPHMVTDDDRAVVMEIQQLPRQPWEPSQAAWRVALNAWFIAQFGINERARVRSAHTQVTLLEMQGMTAMSKFTVAGLTGTYTDKTVLEELTSLPYTELHDPNTAVHKAQRDELIASYLAGLDDAGISNDWAEWLRARSETWGNPMLQNKWNIMLNGPTLRRMWRLPEYWRSME</sequence>
<dbReference type="PATRIC" id="fig|1807.13.peg.1799"/>
<evidence type="ECO:0000313" key="1">
    <source>
        <dbReference type="EMBL" id="KKF03254.1"/>
    </source>
</evidence>
<organism evidence="1 2">
    <name type="scientific">Mycolicibacterium obuense</name>
    <dbReference type="NCBI Taxonomy" id="1807"/>
    <lineage>
        <taxon>Bacteria</taxon>
        <taxon>Bacillati</taxon>
        <taxon>Actinomycetota</taxon>
        <taxon>Actinomycetes</taxon>
        <taxon>Mycobacteriales</taxon>
        <taxon>Mycobacteriaceae</taxon>
        <taxon>Mycolicibacterium</taxon>
    </lineage>
</organism>
<dbReference type="Proteomes" id="UP000034150">
    <property type="component" value="Unassembled WGS sequence"/>
</dbReference>
<dbReference type="OrthoDB" id="4738418at2"/>
<dbReference type="RefSeq" id="WP_046361774.1">
    <property type="nucleotide sequence ID" value="NZ_LAUZ02000015.1"/>
</dbReference>
<protein>
    <submittedName>
        <fullName evidence="1">Uncharacterized protein</fullName>
    </submittedName>
</protein>
<dbReference type="EMBL" id="LAUZ02000015">
    <property type="protein sequence ID" value="KKF03254.1"/>
    <property type="molecule type" value="Genomic_DNA"/>
</dbReference>
<evidence type="ECO:0000313" key="2">
    <source>
        <dbReference type="Proteomes" id="UP000034150"/>
    </source>
</evidence>
<proteinExistence type="predicted"/>
<keyword evidence="2" id="KW-1185">Reference proteome</keyword>
<gene>
    <name evidence="1" type="ORF">WN67_03935</name>
</gene>
<reference evidence="1 2" key="1">
    <citation type="journal article" date="2015" name="Genome Announc.">
        <title>Draft Genome Sequence of Mycobacterium obuense Strain UC1, Isolated from Patient Sputum.</title>
        <authorList>
            <person name="Greninger A.L."/>
            <person name="Cunningham G."/>
            <person name="Hsu E.D."/>
            <person name="Yu J.M."/>
            <person name="Chiu C.Y."/>
            <person name="Miller S."/>
        </authorList>
    </citation>
    <scope>NUCLEOTIDE SEQUENCE [LARGE SCALE GENOMIC DNA]</scope>
    <source>
        <strain evidence="1 2">UC1</strain>
    </source>
</reference>